<sequence>MYSSSMTNEEWSIVEPLLPKKKLTGPPKWTKRQILDGIFYQLKNGGNWRDLTKDFPPYSTVFWHYKQWRSQGIIQKIMEELHRRLRQQEKKLVDESNYD</sequence>
<evidence type="ECO:0000259" key="1">
    <source>
        <dbReference type="Pfam" id="PF13340"/>
    </source>
</evidence>
<dbReference type="Pfam" id="PF13340">
    <property type="entry name" value="DUF4096"/>
    <property type="match status" value="1"/>
</dbReference>
<dbReference type="InterPro" id="IPR025161">
    <property type="entry name" value="IS402-like_dom"/>
</dbReference>
<comment type="caution">
    <text evidence="2">The sequence shown here is derived from an EMBL/GenBank/DDBJ whole genome shotgun (WGS) entry which is preliminary data.</text>
</comment>
<dbReference type="Proteomes" id="UP000248272">
    <property type="component" value="Unassembled WGS sequence"/>
</dbReference>
<reference evidence="2 3" key="1">
    <citation type="journal article" date="2018" name="Front. Microbiol.">
        <title>Adaptation of the Freshwater Bloom-Forming Cyanobacterium Microcystis aeruginosa to Brackish Water Is Driven by Recent Horizontal Transfer of Sucrose Genes.</title>
        <authorList>
            <person name="Tanabe Y."/>
            <person name="Hodoki Y."/>
            <person name="Sano T."/>
            <person name="Tada K."/>
            <person name="Watanabe M.M."/>
        </authorList>
    </citation>
    <scope>NUCLEOTIDE SEQUENCE [LARGE SCALE GENOMIC DNA]</scope>
    <source>
        <strain evidence="2 3">Sj</strain>
    </source>
</reference>
<dbReference type="InterPro" id="IPR052909">
    <property type="entry name" value="Transposase_6_like"/>
</dbReference>
<protein>
    <recommendedName>
        <fullName evidence="1">Insertion element IS402-like domain-containing protein</fullName>
    </recommendedName>
</protein>
<dbReference type="PANTHER" id="PTHR46637:SF1">
    <property type="entry name" value="BLL5188 PROTEIN"/>
    <property type="match status" value="1"/>
</dbReference>
<dbReference type="EMBL" id="BDSG01000155">
    <property type="protein sequence ID" value="GBL12423.1"/>
    <property type="molecule type" value="Genomic_DNA"/>
</dbReference>
<gene>
    <name evidence="2" type="ORF">MSj_03939</name>
</gene>
<dbReference type="RefSeq" id="WP_069475083.1">
    <property type="nucleotide sequence ID" value="NZ_BDSG01000155.1"/>
</dbReference>
<proteinExistence type="predicted"/>
<organism evidence="2 3">
    <name type="scientific">Microcystis aeruginosa Sj</name>
    <dbReference type="NCBI Taxonomy" id="1979544"/>
    <lineage>
        <taxon>Bacteria</taxon>
        <taxon>Bacillati</taxon>
        <taxon>Cyanobacteriota</taxon>
        <taxon>Cyanophyceae</taxon>
        <taxon>Oscillatoriophycideae</taxon>
        <taxon>Chroococcales</taxon>
        <taxon>Microcystaceae</taxon>
        <taxon>Microcystis</taxon>
    </lineage>
</organism>
<evidence type="ECO:0000313" key="3">
    <source>
        <dbReference type="Proteomes" id="UP000248272"/>
    </source>
</evidence>
<feature type="domain" description="Insertion element IS402-like" evidence="1">
    <location>
        <begin position="6"/>
        <end position="78"/>
    </location>
</feature>
<dbReference type="AlphaFoldDB" id="A0A2Z6UYR3"/>
<dbReference type="PANTHER" id="PTHR46637">
    <property type="entry name" value="TIS1421-TRANSPOSASE PROTEIN A"/>
    <property type="match status" value="1"/>
</dbReference>
<evidence type="ECO:0000313" key="2">
    <source>
        <dbReference type="EMBL" id="GBL12423.1"/>
    </source>
</evidence>
<name>A0A2Z6UYR3_MICAE</name>
<accession>A0A2Z6UYR3</accession>